<evidence type="ECO:0000313" key="3">
    <source>
        <dbReference type="Proteomes" id="UP000016801"/>
    </source>
</evidence>
<dbReference type="OrthoDB" id="2933464at2759"/>
<dbReference type="Proteomes" id="UP000016801">
    <property type="component" value="Unassembled WGS sequence"/>
</dbReference>
<feature type="region of interest" description="Disordered" evidence="1">
    <location>
        <begin position="63"/>
        <end position="90"/>
    </location>
</feature>
<dbReference type="HOGENOM" id="CLU_125044_1_0_1"/>
<comment type="caution">
    <text evidence="2">The sequence shown here is derived from an EMBL/GenBank/DDBJ whole genome shotgun (WGS) entry which is preliminary data.</text>
</comment>
<dbReference type="EMBL" id="CAGA01000009">
    <property type="protein sequence ID" value="CCE28555.1"/>
    <property type="molecule type" value="Genomic_DNA"/>
</dbReference>
<evidence type="ECO:0000256" key="1">
    <source>
        <dbReference type="SAM" id="MobiDB-lite"/>
    </source>
</evidence>
<keyword evidence="3" id="KW-1185">Reference proteome</keyword>
<sequence length="144" mass="16083">MANKDAHAIWSYADIPLDEKPSAEGSEAKKDHRRFNMASAIIDSVDELEEWMKMNEDRLNRLVEGQGTSGTRLASTKSGDNDKIEQEGGRTVRRFHLQLNSDARNPTLKAMANKDAHAIWSYADIPLDEEPSAEGSEAKKAKKK</sequence>
<name>M1W3K4_CLAP2</name>
<protein>
    <submittedName>
        <fullName evidence="2">Uncharacterized protein</fullName>
    </submittedName>
</protein>
<dbReference type="AlphaFoldDB" id="M1W3K4"/>
<feature type="compositionally biased region" description="Polar residues" evidence="1">
    <location>
        <begin position="69"/>
        <end position="78"/>
    </location>
</feature>
<evidence type="ECO:0000313" key="2">
    <source>
        <dbReference type="EMBL" id="CCE28555.1"/>
    </source>
</evidence>
<accession>M1W3K4</accession>
<reference evidence="2 3" key="1">
    <citation type="journal article" date="2013" name="PLoS Genet.">
        <title>Plant-symbiotic fungi as chemical engineers: Multi-genome analysis of the Clavicipitaceae reveals dynamics of alkaloid loci.</title>
        <authorList>
            <person name="Schardl C.L."/>
            <person name="Young C.A."/>
            <person name="Hesse U."/>
            <person name="Amyotte S.G."/>
            <person name="Andreeva K."/>
            <person name="Calie P.J."/>
            <person name="Fleetwood D.J."/>
            <person name="Haws D.C."/>
            <person name="Moore N."/>
            <person name="Oeser B."/>
            <person name="Panaccione D.G."/>
            <person name="Schweri K.K."/>
            <person name="Voisey C.R."/>
            <person name="Farman M.L."/>
            <person name="Jaromczyk J.W."/>
            <person name="Roe B.A."/>
            <person name="O'Sullivan D.M."/>
            <person name="Scott B."/>
            <person name="Tudzynski P."/>
            <person name="An Z."/>
            <person name="Arnaoudova E.G."/>
            <person name="Bullock C.T."/>
            <person name="Charlton N.D."/>
            <person name="Chen L."/>
            <person name="Cox M."/>
            <person name="Dinkins R.D."/>
            <person name="Florea S."/>
            <person name="Glenn A.E."/>
            <person name="Gordon A."/>
            <person name="Gueldener U."/>
            <person name="Harris D.R."/>
            <person name="Hollin W."/>
            <person name="Jaromczyk J."/>
            <person name="Johnson R.D."/>
            <person name="Khan A.K."/>
            <person name="Leistner E."/>
            <person name="Leuchtmann A."/>
            <person name="Li C."/>
            <person name="Liu J."/>
            <person name="Liu J."/>
            <person name="Liu M."/>
            <person name="Mace W."/>
            <person name="Machado C."/>
            <person name="Nagabhyru P."/>
            <person name="Pan J."/>
            <person name="Schmid J."/>
            <person name="Sugawara K."/>
            <person name="Steiner U."/>
            <person name="Takach J.E."/>
            <person name="Tanaka E."/>
            <person name="Webb J.S."/>
            <person name="Wilson E.V."/>
            <person name="Wiseman J.L."/>
            <person name="Yoshida R."/>
            <person name="Zeng Z."/>
        </authorList>
    </citation>
    <scope>NUCLEOTIDE SEQUENCE [LARGE SCALE GENOMIC DNA]</scope>
    <source>
        <strain evidence="2 3">20.1</strain>
    </source>
</reference>
<organism evidence="2 3">
    <name type="scientific">Claviceps purpurea (strain 20.1)</name>
    <name type="common">Ergot fungus</name>
    <name type="synonym">Sphacelia segetum</name>
    <dbReference type="NCBI Taxonomy" id="1111077"/>
    <lineage>
        <taxon>Eukaryota</taxon>
        <taxon>Fungi</taxon>
        <taxon>Dikarya</taxon>
        <taxon>Ascomycota</taxon>
        <taxon>Pezizomycotina</taxon>
        <taxon>Sordariomycetes</taxon>
        <taxon>Hypocreomycetidae</taxon>
        <taxon>Hypocreales</taxon>
        <taxon>Clavicipitaceae</taxon>
        <taxon>Claviceps</taxon>
    </lineage>
</organism>
<feature type="compositionally biased region" description="Basic and acidic residues" evidence="1">
    <location>
        <begin position="79"/>
        <end position="90"/>
    </location>
</feature>
<proteinExistence type="predicted"/>
<dbReference type="VEuPathDB" id="FungiDB:CPUR_02242"/>
<gene>
    <name evidence="2" type="ORF">CPUR_02242</name>
</gene>